<dbReference type="Gene3D" id="3.40.50.150">
    <property type="entry name" value="Vaccinia Virus protein VP39"/>
    <property type="match status" value="1"/>
</dbReference>
<dbReference type="GO" id="GO:0008168">
    <property type="term" value="F:methyltransferase activity"/>
    <property type="evidence" value="ECO:0007669"/>
    <property type="project" value="UniProtKB-KW"/>
</dbReference>
<dbReference type="Pfam" id="PF13649">
    <property type="entry name" value="Methyltransf_25"/>
    <property type="match status" value="1"/>
</dbReference>
<dbReference type="Proteomes" id="UP000579605">
    <property type="component" value="Unassembled WGS sequence"/>
</dbReference>
<name>A0A852ZJW3_9ACTN</name>
<dbReference type="InterPro" id="IPR041698">
    <property type="entry name" value="Methyltransf_25"/>
</dbReference>
<dbReference type="AlphaFoldDB" id="A0A852ZJW3"/>
<evidence type="ECO:0000256" key="1">
    <source>
        <dbReference type="SAM" id="MobiDB-lite"/>
    </source>
</evidence>
<evidence type="ECO:0000313" key="4">
    <source>
        <dbReference type="Proteomes" id="UP000579605"/>
    </source>
</evidence>
<gene>
    <name evidence="3" type="ORF">F4554_005063</name>
</gene>
<keyword evidence="4" id="KW-1185">Reference proteome</keyword>
<sequence length="296" mass="30841">MAGDLAADGPRPGTARWGARLSTAGQSKVAPEWLALRECADAAARASVLADALSERLAEVDRLVIRDLGCGTGALPRWLASRLPGPQHWILHDYDADLLAHAAARVTGTDADGVPLTVEPYVGDLTALGSAELAGTSLVTASALLDLLTADEIDRLADVCVGAGCAALFTLSVTGSVELDPADPLDGELAAAFDDHQRRSVGGRRLLGPDAVAATVEAFERRGAVVRREPSPWRLGPDQAPLAEEWLRGWVEAACAQRPDLIPSAEAYVAARLASCAAGNLHVTVHHADLLAVPSP</sequence>
<comment type="caution">
    <text evidence="3">The sequence shown here is derived from an EMBL/GenBank/DDBJ whole genome shotgun (WGS) entry which is preliminary data.</text>
</comment>
<reference evidence="3 4" key="1">
    <citation type="submission" date="2020-07" db="EMBL/GenBank/DDBJ databases">
        <title>Sequencing the genomes of 1000 actinobacteria strains.</title>
        <authorList>
            <person name="Klenk H.-P."/>
        </authorList>
    </citation>
    <scope>NUCLEOTIDE SEQUENCE [LARGE SCALE GENOMIC DNA]</scope>
    <source>
        <strain evidence="3 4">DSM 18448</strain>
    </source>
</reference>
<accession>A0A852ZJW3</accession>
<feature type="region of interest" description="Disordered" evidence="1">
    <location>
        <begin position="1"/>
        <end position="21"/>
    </location>
</feature>
<evidence type="ECO:0000313" key="3">
    <source>
        <dbReference type="EMBL" id="NYH92425.1"/>
    </source>
</evidence>
<organism evidence="3 4">
    <name type="scientific">Actinopolymorpha rutila</name>
    <dbReference type="NCBI Taxonomy" id="446787"/>
    <lineage>
        <taxon>Bacteria</taxon>
        <taxon>Bacillati</taxon>
        <taxon>Actinomycetota</taxon>
        <taxon>Actinomycetes</taxon>
        <taxon>Propionibacteriales</taxon>
        <taxon>Actinopolymorphaceae</taxon>
        <taxon>Actinopolymorpha</taxon>
    </lineage>
</organism>
<dbReference type="SUPFAM" id="SSF53335">
    <property type="entry name" value="S-adenosyl-L-methionine-dependent methyltransferases"/>
    <property type="match status" value="1"/>
</dbReference>
<evidence type="ECO:0000259" key="2">
    <source>
        <dbReference type="Pfam" id="PF13649"/>
    </source>
</evidence>
<proteinExistence type="predicted"/>
<dbReference type="InterPro" id="IPR029063">
    <property type="entry name" value="SAM-dependent_MTases_sf"/>
</dbReference>
<dbReference type="GO" id="GO:0032259">
    <property type="term" value="P:methylation"/>
    <property type="evidence" value="ECO:0007669"/>
    <property type="project" value="UniProtKB-KW"/>
</dbReference>
<keyword evidence="3" id="KW-0489">Methyltransferase</keyword>
<keyword evidence="3" id="KW-0808">Transferase</keyword>
<feature type="domain" description="Methyltransferase" evidence="2">
    <location>
        <begin position="67"/>
        <end position="157"/>
    </location>
</feature>
<protein>
    <submittedName>
        <fullName evidence="3">SAM-dependent methyltransferase</fullName>
    </submittedName>
</protein>
<dbReference type="EMBL" id="JACBZH010000001">
    <property type="protein sequence ID" value="NYH92425.1"/>
    <property type="molecule type" value="Genomic_DNA"/>
</dbReference>
<dbReference type="RefSeq" id="WP_202889457.1">
    <property type="nucleotide sequence ID" value="NZ_BAAARR010000005.1"/>
</dbReference>